<sequence>MSLKDTLRSAQPESSGPLVEVRNLEKHFYDNDNIIDRLLGNGPVSIRAVDGISFNIHRGETLGLVGESGCGKSTTGETVLRLQEATDGSVQFRGDRVFEMNGDDLSEFRRNAQVVFQDPYTSLDPRVPVGQTVREALDIHNIGTKTERNERVRDLLERVGLSEDQFDRYPSEFSGGQRQRIGIARALALNPDFLVLDEPTSALDVSVQAQILNLLADLQEEFELTYLLISHDLSVIRHICDRVAVMYLGEIAEIADVDTLFESPKHPYTKALLESVPRAETAERDRDIETLQGDVPSPRNPPSGCRFRTRCPEVISPNSMDIDQHVYRELMHFRELVENEEISVHKIAQDAGISESATELDSREQKAFVETVKDEVLDIELPSSHESTVNDAIAHLVDEEWERAATELRSEYESICETSNPQLTDDEQPVACHLYK</sequence>
<evidence type="ECO:0000256" key="4">
    <source>
        <dbReference type="ARBA" id="ARBA00022840"/>
    </source>
</evidence>
<dbReference type="InterPro" id="IPR050319">
    <property type="entry name" value="ABC_transp_ATP-bind"/>
</dbReference>
<dbReference type="InterPro" id="IPR027417">
    <property type="entry name" value="P-loop_NTPase"/>
</dbReference>
<dbReference type="SMART" id="SM00382">
    <property type="entry name" value="AAA"/>
    <property type="match status" value="1"/>
</dbReference>
<dbReference type="NCBIfam" id="TIGR01727">
    <property type="entry name" value="oligo_HPY"/>
    <property type="match status" value="1"/>
</dbReference>
<dbReference type="PANTHER" id="PTHR43776:SF7">
    <property type="entry name" value="D,D-DIPEPTIDE TRANSPORT ATP-BINDING PROTEIN DDPF-RELATED"/>
    <property type="match status" value="1"/>
</dbReference>
<dbReference type="AlphaFoldDB" id="A0ABD5X8W1"/>
<proteinExistence type="inferred from homology"/>
<accession>A0ABD5X8W1</accession>
<dbReference type="FunFam" id="3.40.50.300:FF:000016">
    <property type="entry name" value="Oligopeptide ABC transporter ATP-binding component"/>
    <property type="match status" value="1"/>
</dbReference>
<evidence type="ECO:0000256" key="2">
    <source>
        <dbReference type="ARBA" id="ARBA00022448"/>
    </source>
</evidence>
<dbReference type="CDD" id="cd03257">
    <property type="entry name" value="ABC_NikE_OppD_transporters"/>
    <property type="match status" value="1"/>
</dbReference>
<dbReference type="PANTHER" id="PTHR43776">
    <property type="entry name" value="TRANSPORT ATP-BINDING PROTEIN"/>
    <property type="match status" value="1"/>
</dbReference>
<organism evidence="7 8">
    <name type="scientific">Halovenus rubra</name>
    <dbReference type="NCBI Taxonomy" id="869890"/>
    <lineage>
        <taxon>Archaea</taxon>
        <taxon>Methanobacteriati</taxon>
        <taxon>Methanobacteriota</taxon>
        <taxon>Stenosarchaea group</taxon>
        <taxon>Halobacteria</taxon>
        <taxon>Halobacteriales</taxon>
        <taxon>Haloarculaceae</taxon>
        <taxon>Halovenus</taxon>
    </lineage>
</organism>
<dbReference type="GO" id="GO:0055085">
    <property type="term" value="P:transmembrane transport"/>
    <property type="evidence" value="ECO:0007669"/>
    <property type="project" value="UniProtKB-ARBA"/>
</dbReference>
<feature type="region of interest" description="Disordered" evidence="5">
    <location>
        <begin position="279"/>
        <end position="306"/>
    </location>
</feature>
<dbReference type="EMBL" id="JBHSZQ010000047">
    <property type="protein sequence ID" value="MFC7126984.1"/>
    <property type="molecule type" value="Genomic_DNA"/>
</dbReference>
<reference evidence="7 8" key="1">
    <citation type="journal article" date="2014" name="Int. J. Syst. Evol. Microbiol.">
        <title>Complete genome sequence of Corynebacterium casei LMG S-19264T (=DSM 44701T), isolated from a smear-ripened cheese.</title>
        <authorList>
            <consortium name="US DOE Joint Genome Institute (JGI-PGF)"/>
            <person name="Walter F."/>
            <person name="Albersmeier A."/>
            <person name="Kalinowski J."/>
            <person name="Ruckert C."/>
        </authorList>
    </citation>
    <scope>NUCLEOTIDE SEQUENCE [LARGE SCALE GENOMIC DNA]</scope>
    <source>
        <strain evidence="7 8">CGMCC 4.7215</strain>
    </source>
</reference>
<dbReference type="Gene3D" id="3.40.50.300">
    <property type="entry name" value="P-loop containing nucleotide triphosphate hydrolases"/>
    <property type="match status" value="1"/>
</dbReference>
<dbReference type="Pfam" id="PF08352">
    <property type="entry name" value="oligo_HPY"/>
    <property type="match status" value="1"/>
</dbReference>
<dbReference type="InterPro" id="IPR013563">
    <property type="entry name" value="Oligopep_ABC_C"/>
</dbReference>
<feature type="domain" description="ABC transporter" evidence="6">
    <location>
        <begin position="19"/>
        <end position="273"/>
    </location>
</feature>
<comment type="similarity">
    <text evidence="1">Belongs to the ABC transporter superfamily.</text>
</comment>
<keyword evidence="3" id="KW-0547">Nucleotide-binding</keyword>
<evidence type="ECO:0000256" key="5">
    <source>
        <dbReference type="SAM" id="MobiDB-lite"/>
    </source>
</evidence>
<evidence type="ECO:0000259" key="6">
    <source>
        <dbReference type="PROSITE" id="PS50893"/>
    </source>
</evidence>
<protein>
    <submittedName>
        <fullName evidence="7">ABC transporter ATP-binding protein</fullName>
    </submittedName>
</protein>
<feature type="compositionally biased region" description="Basic and acidic residues" evidence="5">
    <location>
        <begin position="280"/>
        <end position="289"/>
    </location>
</feature>
<dbReference type="InterPro" id="IPR017871">
    <property type="entry name" value="ABC_transporter-like_CS"/>
</dbReference>
<evidence type="ECO:0000313" key="8">
    <source>
        <dbReference type="Proteomes" id="UP001596414"/>
    </source>
</evidence>
<dbReference type="InterPro" id="IPR003439">
    <property type="entry name" value="ABC_transporter-like_ATP-bd"/>
</dbReference>
<keyword evidence="4 7" id="KW-0067">ATP-binding</keyword>
<name>A0ABD5X8W1_9EURY</name>
<evidence type="ECO:0000313" key="7">
    <source>
        <dbReference type="EMBL" id="MFC7126984.1"/>
    </source>
</evidence>
<dbReference type="Proteomes" id="UP001596414">
    <property type="component" value="Unassembled WGS sequence"/>
</dbReference>
<dbReference type="GO" id="GO:0005524">
    <property type="term" value="F:ATP binding"/>
    <property type="evidence" value="ECO:0007669"/>
    <property type="project" value="UniProtKB-KW"/>
</dbReference>
<evidence type="ECO:0000256" key="3">
    <source>
        <dbReference type="ARBA" id="ARBA00022741"/>
    </source>
</evidence>
<dbReference type="SUPFAM" id="SSF52540">
    <property type="entry name" value="P-loop containing nucleoside triphosphate hydrolases"/>
    <property type="match status" value="1"/>
</dbReference>
<dbReference type="PROSITE" id="PS50893">
    <property type="entry name" value="ABC_TRANSPORTER_2"/>
    <property type="match status" value="1"/>
</dbReference>
<comment type="caution">
    <text evidence="7">The sequence shown here is derived from an EMBL/GenBank/DDBJ whole genome shotgun (WGS) entry which is preliminary data.</text>
</comment>
<gene>
    <name evidence="7" type="ORF">ACFQJ7_13285</name>
</gene>
<dbReference type="Pfam" id="PF00005">
    <property type="entry name" value="ABC_tran"/>
    <property type="match status" value="1"/>
</dbReference>
<dbReference type="PROSITE" id="PS00211">
    <property type="entry name" value="ABC_TRANSPORTER_1"/>
    <property type="match status" value="1"/>
</dbReference>
<dbReference type="InterPro" id="IPR003593">
    <property type="entry name" value="AAA+_ATPase"/>
</dbReference>
<dbReference type="RefSeq" id="WP_267637169.1">
    <property type="nucleotide sequence ID" value="NZ_JAODIY010000009.1"/>
</dbReference>
<keyword evidence="2" id="KW-0813">Transport</keyword>
<evidence type="ECO:0000256" key="1">
    <source>
        <dbReference type="ARBA" id="ARBA00005417"/>
    </source>
</evidence>